<organism evidence="2 3">
    <name type="scientific">Rubripirellula tenax</name>
    <dbReference type="NCBI Taxonomy" id="2528015"/>
    <lineage>
        <taxon>Bacteria</taxon>
        <taxon>Pseudomonadati</taxon>
        <taxon>Planctomycetota</taxon>
        <taxon>Planctomycetia</taxon>
        <taxon>Pirellulales</taxon>
        <taxon>Pirellulaceae</taxon>
        <taxon>Rubripirellula</taxon>
    </lineage>
</organism>
<keyword evidence="1" id="KW-0732">Signal</keyword>
<keyword evidence="3" id="KW-1185">Reference proteome</keyword>
<name>A0A5C6EDS3_9BACT</name>
<sequence precursor="true">MRLNALILLFCVTCSTLLAQEPKPIPPESELAMASDDRPLSFWMEKKFEYSTAILKGLSQADFQSIEENARRMRLLSKVEGFVRSRTLGYRANLHTFERVADDVIIQAKKKNIDGVTLAYHQLTVSCVRCHQTLREANSTPTPPSSPKTK</sequence>
<dbReference type="GO" id="GO:0005506">
    <property type="term" value="F:iron ion binding"/>
    <property type="evidence" value="ECO:0007669"/>
    <property type="project" value="InterPro"/>
</dbReference>
<dbReference type="AlphaFoldDB" id="A0A5C6EDS3"/>
<accession>A0A5C6EDS3</accession>
<gene>
    <name evidence="2" type="ORF">Poly51_55420</name>
</gene>
<dbReference type="SUPFAM" id="SSF47175">
    <property type="entry name" value="Cytochromes"/>
    <property type="match status" value="1"/>
</dbReference>
<evidence type="ECO:0000313" key="3">
    <source>
        <dbReference type="Proteomes" id="UP000318288"/>
    </source>
</evidence>
<dbReference type="Proteomes" id="UP000318288">
    <property type="component" value="Unassembled WGS sequence"/>
</dbReference>
<evidence type="ECO:0000256" key="1">
    <source>
        <dbReference type="SAM" id="SignalP"/>
    </source>
</evidence>
<dbReference type="GO" id="GO:0020037">
    <property type="term" value="F:heme binding"/>
    <property type="evidence" value="ECO:0007669"/>
    <property type="project" value="InterPro"/>
</dbReference>
<proteinExistence type="predicted"/>
<dbReference type="RefSeq" id="WP_246114797.1">
    <property type="nucleotide sequence ID" value="NZ_SJPW01000008.1"/>
</dbReference>
<dbReference type="InterPro" id="IPR010980">
    <property type="entry name" value="Cyt_c/b562"/>
</dbReference>
<protein>
    <recommendedName>
        <fullName evidence="4">Cytochrome C</fullName>
    </recommendedName>
</protein>
<dbReference type="GO" id="GO:0009055">
    <property type="term" value="F:electron transfer activity"/>
    <property type="evidence" value="ECO:0007669"/>
    <property type="project" value="InterPro"/>
</dbReference>
<feature type="chain" id="PRO_5022959553" description="Cytochrome C" evidence="1">
    <location>
        <begin position="20"/>
        <end position="150"/>
    </location>
</feature>
<comment type="caution">
    <text evidence="2">The sequence shown here is derived from an EMBL/GenBank/DDBJ whole genome shotgun (WGS) entry which is preliminary data.</text>
</comment>
<feature type="signal peptide" evidence="1">
    <location>
        <begin position="1"/>
        <end position="19"/>
    </location>
</feature>
<dbReference type="GO" id="GO:0022900">
    <property type="term" value="P:electron transport chain"/>
    <property type="evidence" value="ECO:0007669"/>
    <property type="project" value="InterPro"/>
</dbReference>
<evidence type="ECO:0008006" key="4">
    <source>
        <dbReference type="Google" id="ProtNLM"/>
    </source>
</evidence>
<reference evidence="2 3" key="1">
    <citation type="submission" date="2019-02" db="EMBL/GenBank/DDBJ databases">
        <title>Deep-cultivation of Planctomycetes and their phenomic and genomic characterization uncovers novel biology.</title>
        <authorList>
            <person name="Wiegand S."/>
            <person name="Jogler M."/>
            <person name="Boedeker C."/>
            <person name="Pinto D."/>
            <person name="Vollmers J."/>
            <person name="Rivas-Marin E."/>
            <person name="Kohn T."/>
            <person name="Peeters S.H."/>
            <person name="Heuer A."/>
            <person name="Rast P."/>
            <person name="Oberbeckmann S."/>
            <person name="Bunk B."/>
            <person name="Jeske O."/>
            <person name="Meyerdierks A."/>
            <person name="Storesund J.E."/>
            <person name="Kallscheuer N."/>
            <person name="Luecker S."/>
            <person name="Lage O.M."/>
            <person name="Pohl T."/>
            <person name="Merkel B.J."/>
            <person name="Hornburger P."/>
            <person name="Mueller R.-W."/>
            <person name="Bruemmer F."/>
            <person name="Labrenz M."/>
            <person name="Spormann A.M."/>
            <person name="Op Den Camp H."/>
            <person name="Overmann J."/>
            <person name="Amann R."/>
            <person name="Jetten M.S.M."/>
            <person name="Mascher T."/>
            <person name="Medema M.H."/>
            <person name="Devos D.P."/>
            <person name="Kaster A.-K."/>
            <person name="Ovreas L."/>
            <person name="Rohde M."/>
            <person name="Galperin M.Y."/>
            <person name="Jogler C."/>
        </authorList>
    </citation>
    <scope>NUCLEOTIDE SEQUENCE [LARGE SCALE GENOMIC DNA]</scope>
    <source>
        <strain evidence="2 3">Poly51</strain>
    </source>
</reference>
<evidence type="ECO:0000313" key="2">
    <source>
        <dbReference type="EMBL" id="TWU46147.1"/>
    </source>
</evidence>
<dbReference type="EMBL" id="SJPW01000008">
    <property type="protein sequence ID" value="TWU46147.1"/>
    <property type="molecule type" value="Genomic_DNA"/>
</dbReference>